<protein>
    <submittedName>
        <fullName evidence="1">Uncharacterized protein</fullName>
    </submittedName>
</protein>
<accession>A0ACD5W0Y1</accession>
<organism evidence="1 2">
    <name type="scientific">Avena sativa</name>
    <name type="common">Oat</name>
    <dbReference type="NCBI Taxonomy" id="4498"/>
    <lineage>
        <taxon>Eukaryota</taxon>
        <taxon>Viridiplantae</taxon>
        <taxon>Streptophyta</taxon>
        <taxon>Embryophyta</taxon>
        <taxon>Tracheophyta</taxon>
        <taxon>Spermatophyta</taxon>
        <taxon>Magnoliopsida</taxon>
        <taxon>Liliopsida</taxon>
        <taxon>Poales</taxon>
        <taxon>Poaceae</taxon>
        <taxon>BOP clade</taxon>
        <taxon>Pooideae</taxon>
        <taxon>Poodae</taxon>
        <taxon>Poeae</taxon>
        <taxon>Poeae Chloroplast Group 1 (Aveneae type)</taxon>
        <taxon>Aveninae</taxon>
        <taxon>Avena</taxon>
    </lineage>
</organism>
<name>A0ACD5W0Y1_AVESA</name>
<sequence length="257" mass="28773">MMAWRRLAIDAAAAHLRRGVPPPPTALARSFTASCRPPAANPTLLGREALQGIWSRCSSSAPAFQARAPGLGALLAARVPSGVRPNLPGLLKGFGTGSSTIAVMLYPREVAQAVERPAETSSPDNTLLSPYMRQMLRKFWILVRKFQLPVGLILLIVYGWRKPIVLAINTLLLLYSTRPDPYSIYLFLQEIHQGKVRQNPALWRDEFTQTRKVDTEDYKFFSIGTVELKDRTVLHVVGILGNWWIYHVSYAKRVEPL</sequence>
<reference evidence="1" key="2">
    <citation type="submission" date="2025-09" db="UniProtKB">
        <authorList>
            <consortium name="EnsemblPlants"/>
        </authorList>
    </citation>
    <scope>IDENTIFICATION</scope>
</reference>
<proteinExistence type="predicted"/>
<dbReference type="EnsemblPlants" id="AVESA.00010b.r2.3DG0556410.1">
    <property type="protein sequence ID" value="AVESA.00010b.r2.3DG0556410.1.CDS"/>
    <property type="gene ID" value="AVESA.00010b.r2.3DG0556410"/>
</dbReference>
<evidence type="ECO:0000313" key="1">
    <source>
        <dbReference type="EnsemblPlants" id="AVESA.00010b.r2.3DG0556410.1.CDS"/>
    </source>
</evidence>
<keyword evidence="2" id="KW-1185">Reference proteome</keyword>
<reference evidence="1" key="1">
    <citation type="submission" date="2021-05" db="EMBL/GenBank/DDBJ databases">
        <authorList>
            <person name="Scholz U."/>
            <person name="Mascher M."/>
            <person name="Fiebig A."/>
        </authorList>
    </citation>
    <scope>NUCLEOTIDE SEQUENCE [LARGE SCALE GENOMIC DNA]</scope>
</reference>
<evidence type="ECO:0000313" key="2">
    <source>
        <dbReference type="Proteomes" id="UP001732700"/>
    </source>
</evidence>
<dbReference type="Proteomes" id="UP001732700">
    <property type="component" value="Chromosome 3D"/>
</dbReference>